<accession>A0A9D5X519</accession>
<dbReference type="Proteomes" id="UP000787322">
    <property type="component" value="Unassembled WGS sequence"/>
</dbReference>
<dbReference type="SMART" id="SM01234">
    <property type="entry name" value="Haemolytic"/>
    <property type="match status" value="1"/>
</dbReference>
<dbReference type="RefSeq" id="WP_313994639.1">
    <property type="nucleotide sequence ID" value="NZ_CAUQBC010000003.1"/>
</dbReference>
<reference evidence="2" key="1">
    <citation type="submission" date="2020-04" db="EMBL/GenBank/DDBJ databases">
        <title>Deep metagenomics examines the oral microbiome during advanced dental caries in children, revealing novel taxa and co-occurrences with host molecules.</title>
        <authorList>
            <person name="Baker J.L."/>
            <person name="Morton J.T."/>
            <person name="Dinis M."/>
            <person name="Alvarez R."/>
            <person name="Tran N.C."/>
            <person name="Knight R."/>
            <person name="Edlund A."/>
        </authorList>
    </citation>
    <scope>NUCLEOTIDE SEQUENCE</scope>
    <source>
        <strain evidence="2">JCVI_3_bin.11</strain>
    </source>
</reference>
<dbReference type="EMBL" id="JABZGU010000012">
    <property type="protein sequence ID" value="MBF4802421.1"/>
    <property type="molecule type" value="Genomic_DNA"/>
</dbReference>
<keyword evidence="1" id="KW-1003">Cell membrane</keyword>
<organism evidence="2 4">
    <name type="scientific">Lancefieldella parvula</name>
    <dbReference type="NCBI Taxonomy" id="1382"/>
    <lineage>
        <taxon>Bacteria</taxon>
        <taxon>Bacillati</taxon>
        <taxon>Actinomycetota</taxon>
        <taxon>Coriobacteriia</taxon>
        <taxon>Coriobacteriales</taxon>
        <taxon>Atopobiaceae</taxon>
        <taxon>Lancefieldella</taxon>
    </lineage>
</organism>
<sequence>MSEKRQGSFLANLFLGAIRFYQRNISPLFKPHCIYRPTCSEYAVQAIQKYGVKKGSWLALKRIARCHPFHKGGYDPVP</sequence>
<dbReference type="NCBIfam" id="TIGR00278">
    <property type="entry name" value="membrane protein insertion efficiency factor YidD"/>
    <property type="match status" value="1"/>
</dbReference>
<dbReference type="Proteomes" id="UP000831562">
    <property type="component" value="Chromosome"/>
</dbReference>
<protein>
    <recommendedName>
        <fullName evidence="1">Putative membrane protein insertion efficiency factor</fullName>
    </recommendedName>
</protein>
<comment type="similarity">
    <text evidence="1">Belongs to the UPF0161 family.</text>
</comment>
<keyword evidence="1" id="KW-0472">Membrane</keyword>
<dbReference type="Pfam" id="PF01809">
    <property type="entry name" value="YidD"/>
    <property type="match status" value="1"/>
</dbReference>
<dbReference type="HAMAP" id="MF_00386">
    <property type="entry name" value="UPF0161_YidD"/>
    <property type="match status" value="1"/>
</dbReference>
<reference evidence="3" key="2">
    <citation type="submission" date="2022-05" db="EMBL/GenBank/DDBJ databases">
        <title>Using nanopore sequencing to obtain complete genomes from saliva samples.</title>
        <authorList>
            <person name="Baker J.L."/>
        </authorList>
    </citation>
    <scope>NUCLEOTIDE SEQUENCE</scope>
    <source>
        <strain evidence="3">JCVI-JB-Lp32</strain>
    </source>
</reference>
<evidence type="ECO:0000313" key="2">
    <source>
        <dbReference type="EMBL" id="MBF4802421.1"/>
    </source>
</evidence>
<proteinExistence type="inferred from homology"/>
<evidence type="ECO:0000313" key="3">
    <source>
        <dbReference type="EMBL" id="UQF78127.1"/>
    </source>
</evidence>
<dbReference type="EMBL" id="CP097092">
    <property type="protein sequence ID" value="UQF78127.1"/>
    <property type="molecule type" value="Genomic_DNA"/>
</dbReference>
<evidence type="ECO:0000256" key="1">
    <source>
        <dbReference type="HAMAP-Rule" id="MF_00386"/>
    </source>
</evidence>
<dbReference type="PANTHER" id="PTHR33383:SF1">
    <property type="entry name" value="MEMBRANE PROTEIN INSERTION EFFICIENCY FACTOR-RELATED"/>
    <property type="match status" value="1"/>
</dbReference>
<gene>
    <name evidence="2" type="primary">yidD</name>
    <name evidence="2" type="ORF">HXK24_01125</name>
    <name evidence="3" type="ORF">M3I19_07660</name>
</gene>
<dbReference type="AlphaFoldDB" id="A0A9D5X519"/>
<evidence type="ECO:0000313" key="4">
    <source>
        <dbReference type="Proteomes" id="UP000787322"/>
    </source>
</evidence>
<dbReference type="PANTHER" id="PTHR33383">
    <property type="entry name" value="MEMBRANE PROTEIN INSERTION EFFICIENCY FACTOR-RELATED"/>
    <property type="match status" value="1"/>
</dbReference>
<comment type="function">
    <text evidence="1">Could be involved in insertion of integral membrane proteins into the membrane.</text>
</comment>
<dbReference type="GO" id="GO:0005886">
    <property type="term" value="C:plasma membrane"/>
    <property type="evidence" value="ECO:0007669"/>
    <property type="project" value="UniProtKB-SubCell"/>
</dbReference>
<dbReference type="InterPro" id="IPR002696">
    <property type="entry name" value="Membr_insert_effic_factor_YidD"/>
</dbReference>
<comment type="subcellular location">
    <subcellularLocation>
        <location evidence="1">Cell membrane</location>
        <topology evidence="1">Peripheral membrane protein</topology>
        <orientation evidence="1">Cytoplasmic side</orientation>
    </subcellularLocation>
</comment>
<name>A0A9D5X519_9ACTN</name>